<organism evidence="2 3">
    <name type="scientific">Coccomyxa viridis</name>
    <dbReference type="NCBI Taxonomy" id="1274662"/>
    <lineage>
        <taxon>Eukaryota</taxon>
        <taxon>Viridiplantae</taxon>
        <taxon>Chlorophyta</taxon>
        <taxon>core chlorophytes</taxon>
        <taxon>Trebouxiophyceae</taxon>
        <taxon>Trebouxiophyceae incertae sedis</taxon>
        <taxon>Coccomyxaceae</taxon>
        <taxon>Coccomyxa</taxon>
    </lineage>
</organism>
<name>A0AAV1HPH0_9CHLO</name>
<dbReference type="Proteomes" id="UP001314263">
    <property type="component" value="Unassembled WGS sequence"/>
</dbReference>
<keyword evidence="3" id="KW-1185">Reference proteome</keyword>
<evidence type="ECO:0000256" key="1">
    <source>
        <dbReference type="SAM" id="MobiDB-lite"/>
    </source>
</evidence>
<evidence type="ECO:0000313" key="2">
    <source>
        <dbReference type="EMBL" id="CAK0732775.1"/>
    </source>
</evidence>
<evidence type="ECO:0000313" key="3">
    <source>
        <dbReference type="Proteomes" id="UP001314263"/>
    </source>
</evidence>
<sequence length="155" mass="17605">MRWLKQSRDFAGHLQDKPVERPSQEQYPFHELDIASPNVAVEASHVKWTRVSALFRPVFRPNGEWAVAQESPQTQKNITPLQRRRQCHQGESTAFEQGCPVMKAGYNNSEPLQVLQIERKGPFTTPAERPRMQCAGMRLTVMLPGGQHDPLTSTS</sequence>
<gene>
    <name evidence="2" type="ORF">CVIRNUC_000180</name>
</gene>
<comment type="caution">
    <text evidence="2">The sequence shown here is derived from an EMBL/GenBank/DDBJ whole genome shotgun (WGS) entry which is preliminary data.</text>
</comment>
<dbReference type="EMBL" id="CAUYUE010000001">
    <property type="protein sequence ID" value="CAK0732775.1"/>
    <property type="molecule type" value="Genomic_DNA"/>
</dbReference>
<accession>A0AAV1HPH0</accession>
<proteinExistence type="predicted"/>
<protein>
    <submittedName>
        <fullName evidence="2">Uncharacterized protein</fullName>
    </submittedName>
</protein>
<feature type="region of interest" description="Disordered" evidence="1">
    <location>
        <begin position="1"/>
        <end position="23"/>
    </location>
</feature>
<reference evidence="2 3" key="1">
    <citation type="submission" date="2023-10" db="EMBL/GenBank/DDBJ databases">
        <authorList>
            <person name="Maclean D."/>
            <person name="Macfadyen A."/>
        </authorList>
    </citation>
    <scope>NUCLEOTIDE SEQUENCE [LARGE SCALE GENOMIC DNA]</scope>
</reference>
<dbReference type="AlphaFoldDB" id="A0AAV1HPH0"/>